<name>A0ABW8KIU6_9GAMM</name>
<dbReference type="PANTHER" id="PTHR11261">
    <property type="entry name" value="INTERPHOTORECEPTOR RETINOID-BINDING PROTEIN"/>
    <property type="match status" value="1"/>
</dbReference>
<gene>
    <name evidence="2" type="ORF">ISP14_10475</name>
</gene>
<accession>A0ABW8KIU6</accession>
<proteinExistence type="predicted"/>
<evidence type="ECO:0000259" key="1">
    <source>
        <dbReference type="SMART" id="SM00245"/>
    </source>
</evidence>
<dbReference type="EMBL" id="JADIKL010000005">
    <property type="protein sequence ID" value="MFK2931217.1"/>
    <property type="molecule type" value="Genomic_DNA"/>
</dbReference>
<feature type="domain" description="Tail specific protease" evidence="1">
    <location>
        <begin position="107"/>
        <end position="301"/>
    </location>
</feature>
<comment type="caution">
    <text evidence="2">The sequence shown here is derived from an EMBL/GenBank/DDBJ whole genome shotgun (WGS) entry which is preliminary data.</text>
</comment>
<dbReference type="RefSeq" id="WP_404539226.1">
    <property type="nucleotide sequence ID" value="NZ_JADIKL010000005.1"/>
</dbReference>
<keyword evidence="3" id="KW-1185">Reference proteome</keyword>
<reference evidence="2 3" key="1">
    <citation type="submission" date="2020-10" db="EMBL/GenBank/DDBJ databases">
        <title>Phylogeny of dyella-like bacteria.</title>
        <authorList>
            <person name="Fu J."/>
        </authorList>
    </citation>
    <scope>NUCLEOTIDE SEQUENCE [LARGE SCALE GENOMIC DNA]</scope>
    <source>
        <strain evidence="2 3">DKC-1</strain>
    </source>
</reference>
<dbReference type="InterPro" id="IPR029045">
    <property type="entry name" value="ClpP/crotonase-like_dom_sf"/>
</dbReference>
<evidence type="ECO:0000313" key="3">
    <source>
        <dbReference type="Proteomes" id="UP001620397"/>
    </source>
</evidence>
<sequence length="338" mass="37226">MSAQSLPGPPAQPDMVVDSAMRQQVVGMLAADLERYYVFPDKAKQYAAALRAKQQQGAYDAVSSADQFAKRLTADLQAVSQDRHLAVEYSADALPPERTSDEPSAEEKAEMLSIGRRLNFGIETVGRLPFNIGYVDLHAFLPAEQVRSRYAAMMTLLGDTRALIIDLRKNDGGDPDAVALLASYLFDKRTRLNDIYSRIDDRTHEMWTQVRLDGPRYGGTREIYLLTSSKTFSGGEDFSYALKNLKRATLVGETTGGGAHPGMPHTLSEHFAVFIPFGRSISPITHTDWEGTGVIPDIAVPADKALATAQQRLLSAFLATEKDPGKREALNKRLHELD</sequence>
<dbReference type="PANTHER" id="PTHR11261:SF3">
    <property type="entry name" value="RETINOL-BINDING PROTEIN 3"/>
    <property type="match status" value="1"/>
</dbReference>
<evidence type="ECO:0000313" key="2">
    <source>
        <dbReference type="EMBL" id="MFK2931217.1"/>
    </source>
</evidence>
<dbReference type="Gene3D" id="3.30.750.44">
    <property type="match status" value="1"/>
</dbReference>
<dbReference type="SMART" id="SM00245">
    <property type="entry name" value="TSPc"/>
    <property type="match status" value="1"/>
</dbReference>
<dbReference type="SUPFAM" id="SSF52096">
    <property type="entry name" value="ClpP/crotonase"/>
    <property type="match status" value="1"/>
</dbReference>
<dbReference type="Pfam" id="PF11918">
    <property type="entry name" value="Peptidase_S41_N"/>
    <property type="match status" value="1"/>
</dbReference>
<dbReference type="InterPro" id="IPR005151">
    <property type="entry name" value="Tail-specific_protease"/>
</dbReference>
<protein>
    <submittedName>
        <fullName evidence="2">S41 family peptidase</fullName>
    </submittedName>
</protein>
<dbReference type="CDD" id="cd07563">
    <property type="entry name" value="Peptidase_S41_IRBP"/>
    <property type="match status" value="1"/>
</dbReference>
<dbReference type="Pfam" id="PF03572">
    <property type="entry name" value="Peptidase_S41"/>
    <property type="match status" value="1"/>
</dbReference>
<dbReference type="Gene3D" id="3.90.226.10">
    <property type="entry name" value="2-enoyl-CoA Hydratase, Chain A, domain 1"/>
    <property type="match status" value="1"/>
</dbReference>
<dbReference type="Proteomes" id="UP001620397">
    <property type="component" value="Unassembled WGS sequence"/>
</dbReference>
<organism evidence="2 3">
    <name type="scientific">Dyella agri</name>
    <dbReference type="NCBI Taxonomy" id="1926869"/>
    <lineage>
        <taxon>Bacteria</taxon>
        <taxon>Pseudomonadati</taxon>
        <taxon>Pseudomonadota</taxon>
        <taxon>Gammaproteobacteria</taxon>
        <taxon>Lysobacterales</taxon>
        <taxon>Rhodanobacteraceae</taxon>
        <taxon>Dyella</taxon>
    </lineage>
</organism>